<name>A0AAV3FDV2_CLOPF</name>
<dbReference type="Proteomes" id="UP000005358">
    <property type="component" value="Chromosome"/>
</dbReference>
<proteinExistence type="predicted"/>
<dbReference type="AlphaFoldDB" id="A0AAV3FDV2"/>
<protein>
    <submittedName>
        <fullName evidence="1">Uncharacterized protein</fullName>
    </submittedName>
</protein>
<dbReference type="EMBL" id="AFES01000016">
    <property type="protein sequence ID" value="EIA17599.1"/>
    <property type="molecule type" value="Genomic_DNA"/>
</dbReference>
<sequence length="78" mass="8673">MANKNNRKFQKNKGNKENVVDVNYTEVKEKEEVKPTFEEGNYVITVVSKGEILKKLAVAGAEVYVTKLADGGLTVDLK</sequence>
<comment type="caution">
    <text evidence="1">The sequence shown here is derived from an EMBL/GenBank/DDBJ whole genome shotgun (WGS) entry which is preliminary data.</text>
</comment>
<accession>A0AAV3FDV2</accession>
<evidence type="ECO:0000313" key="1">
    <source>
        <dbReference type="EMBL" id="EIA17599.1"/>
    </source>
</evidence>
<reference evidence="1 2" key="1">
    <citation type="journal article" date="2012" name="PLoS ONE">
        <title>Genome Sequencing and Analysis of a Type A Clostridium perfringens Isolate from a Case of Bovine Clostridial Abomasitis.</title>
        <authorList>
            <person name="Nowell V.J."/>
            <person name="Kropinski A.M."/>
            <person name="Songer J.G."/>
            <person name="Macinnes J.I."/>
            <person name="Parreira V.R."/>
            <person name="Prescott J.F."/>
        </authorList>
    </citation>
    <scope>NUCLEOTIDE SEQUENCE [LARGE SCALE GENOMIC DNA]</scope>
    <source>
        <strain evidence="1 2">F262</strain>
    </source>
</reference>
<organism evidence="1 2">
    <name type="scientific">Clostridium perfringens F262</name>
    <dbReference type="NCBI Taxonomy" id="883064"/>
    <lineage>
        <taxon>Bacteria</taxon>
        <taxon>Bacillati</taxon>
        <taxon>Bacillota</taxon>
        <taxon>Clostridia</taxon>
        <taxon>Eubacteriales</taxon>
        <taxon>Clostridiaceae</taxon>
        <taxon>Clostridium</taxon>
    </lineage>
</organism>
<dbReference type="RefSeq" id="WP_003481096.1">
    <property type="nucleotide sequence ID" value="NZ_CM001477.1"/>
</dbReference>
<evidence type="ECO:0000313" key="2">
    <source>
        <dbReference type="Proteomes" id="UP000005358"/>
    </source>
</evidence>
<gene>
    <name evidence="1" type="ORF">HA1_06452</name>
</gene>